<name>A0A1F5RFX8_9BACT</name>
<dbReference type="InterPro" id="IPR003425">
    <property type="entry name" value="CCB3/YggT"/>
</dbReference>
<protein>
    <recommendedName>
        <fullName evidence="5">YggT family protein</fullName>
    </recommendedName>
</protein>
<dbReference type="Pfam" id="PF02325">
    <property type="entry name" value="CCB3_YggT"/>
    <property type="match status" value="1"/>
</dbReference>
<gene>
    <name evidence="3" type="ORF">A2024_04445</name>
</gene>
<feature type="transmembrane region" description="Helical" evidence="2">
    <location>
        <begin position="74"/>
        <end position="96"/>
    </location>
</feature>
<evidence type="ECO:0000313" key="4">
    <source>
        <dbReference type="Proteomes" id="UP000177230"/>
    </source>
</evidence>
<accession>A0A1F5RFX8</accession>
<dbReference type="EMBL" id="MFFM01000021">
    <property type="protein sequence ID" value="OGF13302.1"/>
    <property type="molecule type" value="Genomic_DNA"/>
</dbReference>
<dbReference type="Proteomes" id="UP000177230">
    <property type="component" value="Unassembled WGS sequence"/>
</dbReference>
<dbReference type="PANTHER" id="PTHR33219:SF14">
    <property type="entry name" value="PROTEIN COFACTOR ASSEMBLY OF COMPLEX C SUBUNIT B CCB3, CHLOROPLASTIC-RELATED"/>
    <property type="match status" value="1"/>
</dbReference>
<evidence type="ECO:0008006" key="5">
    <source>
        <dbReference type="Google" id="ProtNLM"/>
    </source>
</evidence>
<feature type="transmembrane region" description="Helical" evidence="2">
    <location>
        <begin position="7"/>
        <end position="32"/>
    </location>
</feature>
<dbReference type="GO" id="GO:0016020">
    <property type="term" value="C:membrane"/>
    <property type="evidence" value="ECO:0007669"/>
    <property type="project" value="InterPro"/>
</dbReference>
<reference evidence="3 4" key="1">
    <citation type="journal article" date="2016" name="Nat. Commun.">
        <title>Thousands of microbial genomes shed light on interconnected biogeochemical processes in an aquifer system.</title>
        <authorList>
            <person name="Anantharaman K."/>
            <person name="Brown C.T."/>
            <person name="Hug L.A."/>
            <person name="Sharon I."/>
            <person name="Castelle C.J."/>
            <person name="Probst A.J."/>
            <person name="Thomas B.C."/>
            <person name="Singh A."/>
            <person name="Wilkins M.J."/>
            <person name="Karaoz U."/>
            <person name="Brodie E.L."/>
            <person name="Williams K.H."/>
            <person name="Hubbard S.S."/>
            <person name="Banfield J.F."/>
        </authorList>
    </citation>
    <scope>NUCLEOTIDE SEQUENCE [LARGE SCALE GENOMIC DNA]</scope>
</reference>
<proteinExistence type="inferred from homology"/>
<keyword evidence="2" id="KW-1133">Transmembrane helix</keyword>
<evidence type="ECO:0000256" key="2">
    <source>
        <dbReference type="SAM" id="Phobius"/>
    </source>
</evidence>
<evidence type="ECO:0000313" key="3">
    <source>
        <dbReference type="EMBL" id="OGF13302.1"/>
    </source>
</evidence>
<comment type="caution">
    <text evidence="3">The sequence shown here is derived from an EMBL/GenBank/DDBJ whole genome shotgun (WGS) entry which is preliminary data.</text>
</comment>
<comment type="similarity">
    <text evidence="1">Belongs to the YggT family.</text>
</comment>
<keyword evidence="2" id="KW-0812">Transmembrane</keyword>
<dbReference type="PANTHER" id="PTHR33219">
    <property type="entry name" value="YLMG HOMOLOG PROTEIN 2, CHLOROPLASTIC"/>
    <property type="match status" value="1"/>
</dbReference>
<dbReference type="AlphaFoldDB" id="A0A1F5RFX8"/>
<organism evidence="3 4">
    <name type="scientific">Candidatus Edwardsbacteria bacterium GWF2_54_11</name>
    <dbReference type="NCBI Taxonomy" id="1817851"/>
    <lineage>
        <taxon>Bacteria</taxon>
        <taxon>Candidatus Edwardsiibacteriota</taxon>
    </lineage>
</organism>
<sequence length="101" mass="11478">MILLTNFIIALGKALALALDVYMWVIIIRALISWVNPDPFNPIVRLLARLTDPVLRPIRRVIPLGNSGLDLSPMLAILAIFFIRNFLVASLIEYGYRLKIY</sequence>
<keyword evidence="2" id="KW-0472">Membrane</keyword>
<evidence type="ECO:0000256" key="1">
    <source>
        <dbReference type="ARBA" id="ARBA00010894"/>
    </source>
</evidence>